<gene>
    <name evidence="2" type="ORF">F4V45_00550</name>
</gene>
<dbReference type="Proteomes" id="UP000323707">
    <property type="component" value="Unassembled WGS sequence"/>
</dbReference>
<evidence type="ECO:0000313" key="2">
    <source>
        <dbReference type="EMBL" id="KAA8711501.1"/>
    </source>
</evidence>
<dbReference type="PANTHER" id="PTHR10859:SF91">
    <property type="entry name" value="DOLICHYL-PHOSPHATE BETA-GLUCOSYLTRANSFERASE"/>
    <property type="match status" value="1"/>
</dbReference>
<dbReference type="SUPFAM" id="SSF53448">
    <property type="entry name" value="Nucleotide-diphospho-sugar transferases"/>
    <property type="match status" value="1"/>
</dbReference>
<accession>A0A5M9QTM8</accession>
<proteinExistence type="predicted"/>
<dbReference type="AlphaFoldDB" id="A0A5M9QTM8"/>
<comment type="caution">
    <text evidence="2">The sequence shown here is derived from an EMBL/GenBank/DDBJ whole genome shotgun (WGS) entry which is preliminary data.</text>
</comment>
<evidence type="ECO:0000313" key="3">
    <source>
        <dbReference type="Proteomes" id="UP000323707"/>
    </source>
</evidence>
<feature type="domain" description="Glycosyltransferase 2-like" evidence="1">
    <location>
        <begin position="7"/>
        <end position="179"/>
    </location>
</feature>
<reference evidence="2 3" key="1">
    <citation type="submission" date="2019-09" db="EMBL/GenBank/DDBJ databases">
        <title>Draft genome sequence of various Type strains from the CCUG.</title>
        <authorList>
            <person name="Pineiro-Iglesias B."/>
            <person name="Tunovic T."/>
            <person name="Unosson C."/>
            <person name="Inganas E."/>
            <person name="Ohlen M."/>
            <person name="Cardew S."/>
            <person name="Jensie-Markopoulos S."/>
            <person name="Salva-Serra F."/>
            <person name="Jaen-Luchoro D."/>
            <person name="Karlsson R."/>
            <person name="Svensson-Stadler L."/>
            <person name="Chun J."/>
            <person name="Moore E."/>
        </authorList>
    </citation>
    <scope>NUCLEOTIDE SEQUENCE [LARGE SCALE GENOMIC DNA]</scope>
    <source>
        <strain evidence="2 3">CCUG 32756T</strain>
    </source>
</reference>
<dbReference type="GO" id="GO:0006487">
    <property type="term" value="P:protein N-linked glycosylation"/>
    <property type="evidence" value="ECO:0007669"/>
    <property type="project" value="TreeGrafter"/>
</dbReference>
<keyword evidence="2" id="KW-0808">Transferase</keyword>
<evidence type="ECO:0000259" key="1">
    <source>
        <dbReference type="Pfam" id="PF00535"/>
    </source>
</evidence>
<sequence>MQKTLNILLPVLNEQDRLESGVRTLAAFMTEHNIPCILTIIDNGSTDATQEIALSLADSSGKAQSRIAIEYLRLNQKGVGLALQAGIDHNNSRQCKSAFIGYMDIDLSTNLCHLLEAYESLCVGSMVVVGSRLLQGSRVIGRSLKREIISKSLNAIIKAALHTSFSDAMCGFKFYQADIATLLRQKCSDDPSWFYCAQMLIQAQALGIEIEEIPVQWEDDPLGSKVQITKLARIYLKEIYRLRPLRQAILAHKRSKLSQSNAAK</sequence>
<dbReference type="InterPro" id="IPR001173">
    <property type="entry name" value="Glyco_trans_2-like"/>
</dbReference>
<protein>
    <submittedName>
        <fullName evidence="2">Glycosyltransferase</fullName>
    </submittedName>
</protein>
<organism evidence="2 3">
    <name type="scientific">Helicobacter canis</name>
    <dbReference type="NCBI Taxonomy" id="29419"/>
    <lineage>
        <taxon>Bacteria</taxon>
        <taxon>Pseudomonadati</taxon>
        <taxon>Campylobacterota</taxon>
        <taxon>Epsilonproteobacteria</taxon>
        <taxon>Campylobacterales</taxon>
        <taxon>Helicobacteraceae</taxon>
        <taxon>Helicobacter</taxon>
    </lineage>
</organism>
<dbReference type="RefSeq" id="WP_150336590.1">
    <property type="nucleotide sequence ID" value="NZ_JAERIX010000056.1"/>
</dbReference>
<dbReference type="Gene3D" id="3.90.550.10">
    <property type="entry name" value="Spore Coat Polysaccharide Biosynthesis Protein SpsA, Chain A"/>
    <property type="match status" value="1"/>
</dbReference>
<dbReference type="GO" id="GO:0016740">
    <property type="term" value="F:transferase activity"/>
    <property type="evidence" value="ECO:0007669"/>
    <property type="project" value="UniProtKB-KW"/>
</dbReference>
<name>A0A5M9QTM8_9HELI</name>
<dbReference type="Pfam" id="PF00535">
    <property type="entry name" value="Glycos_transf_2"/>
    <property type="match status" value="1"/>
</dbReference>
<dbReference type="EMBL" id="VXKE01000001">
    <property type="protein sequence ID" value="KAA8711501.1"/>
    <property type="molecule type" value="Genomic_DNA"/>
</dbReference>
<dbReference type="InterPro" id="IPR029044">
    <property type="entry name" value="Nucleotide-diphossugar_trans"/>
</dbReference>
<dbReference type="PANTHER" id="PTHR10859">
    <property type="entry name" value="GLYCOSYL TRANSFERASE"/>
    <property type="match status" value="1"/>
</dbReference>